<comment type="caution">
    <text evidence="3">The sequence shown here is derived from an EMBL/GenBank/DDBJ whole genome shotgun (WGS) entry which is preliminary data.</text>
</comment>
<sequence length="1992" mass="231488">MSNKISDSNSSLSLLSNAKIIIIITLMFLLQLQFSKQALVLDGTSNIYLSDSTILNTSTDDFTLEIWIKNFANQGAIFSVYDQNKDEWDKGAKVLYIYDENLYFSVFKSSSENEDDSEGFLSNPCQDRIYSSLTPYNTNEWLQITITMQIDTPSNDFHTVKLYFNGNQVAQKELDSKLDDKPDHAIFKLGSMSSDYAGFNFDGQVSNIALWNTLLTNTQIQENTIRAPGSLSDMNLLGVWLVKEGSSVTIFENQDQYNLISADFISSNNLQWTDAQSQVPGFSSTTIRSNCLYLPSFNQIDLTGQTSNSGVINGPMTSIAQYFNGIDQYTDFGGIYLNSQFTIKMNIRIDSCNNDVRIFDFYSSFQLGNNIFMGCINNDLILSIMVDHKINKITVSNSFIKGEWFNLIIGFGNNDSVDIYIDNALQTYTSIKEHNKSPESIYRDINWLARSTDDTSIYFHGAIDEFYLLNNVDPSFNDCFNDICSDVGCSICAHSRCLDVPNATQDSFGNCLPGYTKITSSSGAYEYCITCTEITFTAQISTEELLISLDQEVDVIDTNLQNKLNNDKYEKNICGLLFDTSSLALFGDSECKFDFDANNILEIRIKFGANHNIGVTQGIQWTLENSIKLPSCTSTFITILTQSNNILSTLFEEPTVEISYSTLIATCQELEVHLGNIQGVYNTLYNLNYQFTIGDNLTTLNNDLQYVNDDKLTYFKFESNYFTSNQVYQIKVTLENTYLVASIYYIDFTTTDGTSILVQAENGPLYDFYVWQFNKISYTLRYFDCDLTTQELEDQFNKKIEYKIQLYDSVNGQYQILQSNSIQNKIQTQFKYEIDPFTYRDTQQQYNLQVLSYVEGQESIQYQFKHSFYMIASDYFVNIIGGVKSIQNELKLNGDYADLDVLDDPIEQTLFTFDWECQNIITNSQCIDENTLLPLTFIPNSSIQTFPPYTFKDYQIYKFTFTVTKNLKSSSKSAIFSMISSSIDLDPTIEIDRKYLFQPTNIQQDLDIVLQDTPQDFLGMIDVYYNYYLAFQLMVNSKEFSINIQDHFSFFDPSITSTFQIKVSIYDKISNVPAIFILPIQFNSAPYGGTLTITPTSGTSLTDVFIISADNFIENSIEINLPSGALNQYKIFAFVYDSNGACNNYTINVDVSQYNGSDLLNQIYNQFEMARQKIKILEQLSQLNIVVTEMVNNQYLSNEQFMQLYSEILEYLYIQLDSSTDLEIEYQFQNLISLLQYKYYQINSINNQEIQENSKYLQNRIQLIENHISTYLSQHYDYSSSFQFEQQVLLRQNAVSILQQQIHVFQNFIENQQANGERPLQEAEQDLTIELFQLHLENMISLGNQLNQIQHVNQESVQLYYDQFSIQYMKLSSQKLASTLKESYLSDTLDPLKNYNLIILKFDTNYYSLSSEFHYNEQNQELQIYQIKEDISQYDIDFEGNTINFSFDLQSNSSRRILNEYKIEDLTCIQQKDNEKWESSDCTTIYNDQKQQVKCSCTQLYPTTYVYDYDKIYSENQTDKNDFEQIIHKFDKLYLQPIIYIMILLAILNIIFAKVGYKKDQIFLKILEKKKDKYQSDKYNLNLKQSDTSSNESLDFDKKIHNQMLQLKKQVFESPDNFDCNEVKSEQKNKVNNLDQDEDQRRREYLNIRSIIILDDSDDIKNPKISNNNQNKVQENQEINLQQKNKPKFLDDIDFPTTEKSYTIESQARNLKGDYFENIRTNRENKYQLEETKENKQAYHRQRFSDIKQSQDYLFSQNQLLHTRQSIDGLNIQLNFQETDYNSNEQTPNRRRLNANYIKQSKIVPFNTDEHNFQQNFGEQNNNHQNNKQVKKQKRANRQTFNLNNSNNFSNSNGSQQSENQSIINLESNRKGHQITKNQKQDQQLNKQQLTDFQNNGTKSLVTSNSSCNSNTLKSFQQQDLVALYKNDKNSGENYVPRKKKNIQFQGCLNSFWVYYNIYLSQVMKRGQQEKIQHRYKQKKYNKQDIKDYKQQ</sequence>
<protein>
    <submittedName>
        <fullName evidence="3">Concanavalin A-like lectin/glucanases superfamily</fullName>
    </submittedName>
</protein>
<feature type="transmembrane region" description="Helical" evidence="2">
    <location>
        <begin position="1538"/>
        <end position="1557"/>
    </location>
</feature>
<feature type="transmembrane region" description="Helical" evidence="2">
    <location>
        <begin position="12"/>
        <end position="30"/>
    </location>
</feature>
<evidence type="ECO:0000256" key="2">
    <source>
        <dbReference type="SAM" id="Phobius"/>
    </source>
</evidence>
<keyword evidence="2" id="KW-0812">Transmembrane</keyword>
<keyword evidence="3" id="KW-0430">Lectin</keyword>
<evidence type="ECO:0000313" key="4">
    <source>
        <dbReference type="Proteomes" id="UP000054937"/>
    </source>
</evidence>
<organism evidence="3 4">
    <name type="scientific">Pseudocohnilembus persalinus</name>
    <name type="common">Ciliate</name>
    <dbReference type="NCBI Taxonomy" id="266149"/>
    <lineage>
        <taxon>Eukaryota</taxon>
        <taxon>Sar</taxon>
        <taxon>Alveolata</taxon>
        <taxon>Ciliophora</taxon>
        <taxon>Intramacronucleata</taxon>
        <taxon>Oligohymenophorea</taxon>
        <taxon>Scuticociliatia</taxon>
        <taxon>Philasterida</taxon>
        <taxon>Pseudocohnilembidae</taxon>
        <taxon>Pseudocohnilembus</taxon>
    </lineage>
</organism>
<keyword evidence="2" id="KW-0472">Membrane</keyword>
<proteinExistence type="predicted"/>
<feature type="region of interest" description="Disordered" evidence="1">
    <location>
        <begin position="1813"/>
        <end position="1835"/>
    </location>
</feature>
<feature type="compositionally biased region" description="Low complexity" evidence="1">
    <location>
        <begin position="1813"/>
        <end position="1828"/>
    </location>
</feature>
<dbReference type="Pfam" id="PF13385">
    <property type="entry name" value="Laminin_G_3"/>
    <property type="match status" value="1"/>
</dbReference>
<dbReference type="Proteomes" id="UP000054937">
    <property type="component" value="Unassembled WGS sequence"/>
</dbReference>
<name>A0A0V0QY45_PSEPJ</name>
<accession>A0A0V0QY45</accession>
<dbReference type="EMBL" id="LDAU01000090">
    <property type="protein sequence ID" value="KRX07021.1"/>
    <property type="molecule type" value="Genomic_DNA"/>
</dbReference>
<evidence type="ECO:0000256" key="1">
    <source>
        <dbReference type="SAM" id="MobiDB-lite"/>
    </source>
</evidence>
<reference evidence="3 4" key="1">
    <citation type="journal article" date="2015" name="Sci. Rep.">
        <title>Genome of the facultative scuticociliatosis pathogen Pseudocohnilembus persalinus provides insight into its virulence through horizontal gene transfer.</title>
        <authorList>
            <person name="Xiong J."/>
            <person name="Wang G."/>
            <person name="Cheng J."/>
            <person name="Tian M."/>
            <person name="Pan X."/>
            <person name="Warren A."/>
            <person name="Jiang C."/>
            <person name="Yuan D."/>
            <person name="Miao W."/>
        </authorList>
    </citation>
    <scope>NUCLEOTIDE SEQUENCE [LARGE SCALE GENOMIC DNA]</scope>
    <source>
        <strain evidence="3">36N120E</strain>
    </source>
</reference>
<keyword evidence="2" id="KW-1133">Transmembrane helix</keyword>
<dbReference type="Gene3D" id="2.60.120.200">
    <property type="match status" value="2"/>
</dbReference>
<evidence type="ECO:0000313" key="3">
    <source>
        <dbReference type="EMBL" id="KRX07021.1"/>
    </source>
</evidence>
<dbReference type="GO" id="GO:0030246">
    <property type="term" value="F:carbohydrate binding"/>
    <property type="evidence" value="ECO:0007669"/>
    <property type="project" value="UniProtKB-KW"/>
</dbReference>
<gene>
    <name evidence="3" type="ORF">PPERSA_07184</name>
</gene>
<dbReference type="InterPro" id="IPR013320">
    <property type="entry name" value="ConA-like_dom_sf"/>
</dbReference>
<dbReference type="SUPFAM" id="SSF49899">
    <property type="entry name" value="Concanavalin A-like lectins/glucanases"/>
    <property type="match status" value="2"/>
</dbReference>
<keyword evidence="4" id="KW-1185">Reference proteome</keyword>
<dbReference type="InParanoid" id="A0A0V0QY45"/>